<accession>A0A7W6RLH5</accession>
<dbReference type="Proteomes" id="UP000533641">
    <property type="component" value="Unassembled WGS sequence"/>
</dbReference>
<dbReference type="PANTHER" id="PTHR48104:SF30">
    <property type="entry name" value="METACASPASE-1"/>
    <property type="match status" value="1"/>
</dbReference>
<organism evidence="3 4">
    <name type="scientific">Rhizobium mongolense</name>
    <dbReference type="NCBI Taxonomy" id="57676"/>
    <lineage>
        <taxon>Bacteria</taxon>
        <taxon>Pseudomonadati</taxon>
        <taxon>Pseudomonadota</taxon>
        <taxon>Alphaproteobacteria</taxon>
        <taxon>Hyphomicrobiales</taxon>
        <taxon>Rhizobiaceae</taxon>
        <taxon>Rhizobium/Agrobacterium group</taxon>
        <taxon>Rhizobium</taxon>
    </lineage>
</organism>
<name>A0A7W6RLH5_9HYPH</name>
<gene>
    <name evidence="3" type="ORF">GGE12_002454</name>
</gene>
<feature type="domain" description="Peptidase C14 caspase" evidence="2">
    <location>
        <begin position="48"/>
        <end position="275"/>
    </location>
</feature>
<evidence type="ECO:0000256" key="1">
    <source>
        <dbReference type="SAM" id="MobiDB-lite"/>
    </source>
</evidence>
<dbReference type="InterPro" id="IPR029030">
    <property type="entry name" value="Caspase-like_dom_sf"/>
</dbReference>
<feature type="region of interest" description="Disordered" evidence="1">
    <location>
        <begin position="679"/>
        <end position="714"/>
    </location>
</feature>
<dbReference type="SUPFAM" id="SSF52129">
    <property type="entry name" value="Caspase-like"/>
    <property type="match status" value="1"/>
</dbReference>
<dbReference type="Pfam" id="PF00656">
    <property type="entry name" value="Peptidase_C14"/>
    <property type="match status" value="1"/>
</dbReference>
<dbReference type="GO" id="GO:0006508">
    <property type="term" value="P:proteolysis"/>
    <property type="evidence" value="ECO:0007669"/>
    <property type="project" value="InterPro"/>
</dbReference>
<evidence type="ECO:0000259" key="2">
    <source>
        <dbReference type="Pfam" id="PF00656"/>
    </source>
</evidence>
<protein>
    <recommendedName>
        <fullName evidence="2">Peptidase C14 caspase domain-containing protein</fullName>
    </recommendedName>
</protein>
<evidence type="ECO:0000313" key="4">
    <source>
        <dbReference type="Proteomes" id="UP000533641"/>
    </source>
</evidence>
<dbReference type="PANTHER" id="PTHR48104">
    <property type="entry name" value="METACASPASE-4"/>
    <property type="match status" value="1"/>
</dbReference>
<dbReference type="InterPro" id="IPR011600">
    <property type="entry name" value="Pept_C14_caspase"/>
</dbReference>
<evidence type="ECO:0000313" key="3">
    <source>
        <dbReference type="EMBL" id="MBB4274678.1"/>
    </source>
</evidence>
<comment type="caution">
    <text evidence="3">The sequence shown here is derived from an EMBL/GenBank/DDBJ whole genome shotgun (WGS) entry which is preliminary data.</text>
</comment>
<dbReference type="GO" id="GO:0005737">
    <property type="term" value="C:cytoplasm"/>
    <property type="evidence" value="ECO:0007669"/>
    <property type="project" value="TreeGrafter"/>
</dbReference>
<dbReference type="AlphaFoldDB" id="A0A7W6RLH5"/>
<dbReference type="InterPro" id="IPR050452">
    <property type="entry name" value="Metacaspase"/>
</dbReference>
<proteinExistence type="predicted"/>
<dbReference type="EMBL" id="JACIGM010000004">
    <property type="protein sequence ID" value="MBB4274678.1"/>
    <property type="molecule type" value="Genomic_DNA"/>
</dbReference>
<dbReference type="GO" id="GO:0004197">
    <property type="term" value="F:cysteine-type endopeptidase activity"/>
    <property type="evidence" value="ECO:0007669"/>
    <property type="project" value="InterPro"/>
</dbReference>
<sequence length="714" mass="76238">MIGGRKRRGIVTILPVLAAVAILTVPRQALAFEDCSLVPAAVVDGQLRLALLIGVGRYLDPNINELDGPTNDVNRFRELLLSGYRFPDENVCVLTDEHATHAAVENAFQRALLDRIASKNDVVLIYFAGHGSQTEDYNGDEADGRDETIILHDSRTDGRSDFIDDHMNEWLKRLDEKTPNLTLVLDSCNSGSAARGRSEFKKRWVEPLAGGPVSVRGGDATDWTPALFSGLNVLSAATDGTAALEQDGTGLFTQALLDILSDSPRLTYAQVAKRIPPLLRAAGTPQIAYVQGDMESFVFQNTSRNAPISWSVRSVLLGGGTDPVRVEIAGPPLPGIGPNAELRIFDGAKDGDDLFDVTKAKGLAVVETSTGINATATVAQPSGAPPLTEGDVAVLVRPSDDYDALTFSLVPEGEAGGIPANLAETLQKAISSNKQMNGLVTLSDDGELEASLDQNGALVLSGPANDVRNVIPPAAPERQAALLAEILSSHARQRIFLRLNGEGGNDFTDQETLKVQIIPETTRTTCAAGAWVQAPPNSEQFIPECYETHIRVTVDARSPYPLLVGGLVMSSDGSIIGFPSDGRLELVPAGSTHDFRARNERLVAISPYDVQDQIMVFGTQEKNPVRWGDLTLTVRRGLDGTVGTLHRTLDRYLNGKRGQMPAVDGDDTTWTMTSIPIRVRQRPGGSPGGPEACKPQICGAPTQSITGLGEGSGP</sequence>
<dbReference type="Gene3D" id="3.40.50.1460">
    <property type="match status" value="1"/>
</dbReference>
<reference evidence="3 4" key="1">
    <citation type="submission" date="2020-08" db="EMBL/GenBank/DDBJ databases">
        <title>Genomic Encyclopedia of Type Strains, Phase IV (KMG-V): Genome sequencing to study the core and pangenomes of soil and plant-associated prokaryotes.</title>
        <authorList>
            <person name="Whitman W."/>
        </authorList>
    </citation>
    <scope>NUCLEOTIDE SEQUENCE [LARGE SCALE GENOMIC DNA]</scope>
    <source>
        <strain evidence="3 4">SEMIA 402</strain>
    </source>
</reference>